<evidence type="ECO:0000313" key="2">
    <source>
        <dbReference type="Proteomes" id="UP000199673"/>
    </source>
</evidence>
<dbReference type="Proteomes" id="UP000199673">
    <property type="component" value="Unassembled WGS sequence"/>
</dbReference>
<reference evidence="2" key="1">
    <citation type="submission" date="2016-10" db="EMBL/GenBank/DDBJ databases">
        <authorList>
            <person name="Varghese N."/>
            <person name="Submissions S."/>
        </authorList>
    </citation>
    <scope>NUCLEOTIDE SEQUENCE [LARGE SCALE GENOMIC DNA]</scope>
    <source>
        <strain evidence="2">DSM 23445</strain>
    </source>
</reference>
<keyword evidence="2" id="KW-1185">Reference proteome</keyword>
<gene>
    <name evidence="1" type="ORF">SAMN04489724_1757</name>
</gene>
<organism evidence="1 2">
    <name type="scientific">Algoriphagus locisalis</name>
    <dbReference type="NCBI Taxonomy" id="305507"/>
    <lineage>
        <taxon>Bacteria</taxon>
        <taxon>Pseudomonadati</taxon>
        <taxon>Bacteroidota</taxon>
        <taxon>Cytophagia</taxon>
        <taxon>Cytophagales</taxon>
        <taxon>Cyclobacteriaceae</taxon>
        <taxon>Algoriphagus</taxon>
    </lineage>
</organism>
<proteinExistence type="predicted"/>
<protein>
    <submittedName>
        <fullName evidence="1">Uncharacterized protein</fullName>
    </submittedName>
</protein>
<name>A0A1I7A8H9_9BACT</name>
<dbReference type="EMBL" id="FPBF01000002">
    <property type="protein sequence ID" value="SFT71221.1"/>
    <property type="molecule type" value="Genomic_DNA"/>
</dbReference>
<accession>A0A1I7A8H9</accession>
<evidence type="ECO:0000313" key="1">
    <source>
        <dbReference type="EMBL" id="SFT71221.1"/>
    </source>
</evidence>
<sequence length="51" mass="6040">MEWEESDTILSFILFPSNFNRSRSLIFNIFLHLEFLAKLVLWALGDRKLPA</sequence>
<dbReference type="STRING" id="305507.SAMN04489724_1757"/>
<dbReference type="AlphaFoldDB" id="A0A1I7A8H9"/>